<name>A0A8S1P8V5_PARPR</name>
<organism evidence="2 3">
    <name type="scientific">Paramecium primaurelia</name>
    <dbReference type="NCBI Taxonomy" id="5886"/>
    <lineage>
        <taxon>Eukaryota</taxon>
        <taxon>Sar</taxon>
        <taxon>Alveolata</taxon>
        <taxon>Ciliophora</taxon>
        <taxon>Intramacronucleata</taxon>
        <taxon>Oligohymenophorea</taxon>
        <taxon>Peniculida</taxon>
        <taxon>Parameciidae</taxon>
        <taxon>Paramecium</taxon>
    </lineage>
</organism>
<comment type="caution">
    <text evidence="2">The sequence shown here is derived from an EMBL/GenBank/DDBJ whole genome shotgun (WGS) entry which is preliminary data.</text>
</comment>
<feature type="compositionally biased region" description="Basic residues" evidence="1">
    <location>
        <begin position="40"/>
        <end position="49"/>
    </location>
</feature>
<gene>
    <name evidence="2" type="ORF">PPRIM_AZ9-3.1.T1100002</name>
</gene>
<evidence type="ECO:0000313" key="2">
    <source>
        <dbReference type="EMBL" id="CAD8099509.1"/>
    </source>
</evidence>
<dbReference type="Proteomes" id="UP000688137">
    <property type="component" value="Unassembled WGS sequence"/>
</dbReference>
<accession>A0A8S1P8V5</accession>
<proteinExistence type="predicted"/>
<keyword evidence="3" id="KW-1185">Reference proteome</keyword>
<evidence type="ECO:0000313" key="3">
    <source>
        <dbReference type="Proteomes" id="UP000688137"/>
    </source>
</evidence>
<sequence>MKSNDSILKTVLLLHSQVQDETFRQISQKGKEMGKGMKMVQKKGHLQYS</sequence>
<reference evidence="2" key="1">
    <citation type="submission" date="2021-01" db="EMBL/GenBank/DDBJ databases">
        <authorList>
            <consortium name="Genoscope - CEA"/>
            <person name="William W."/>
        </authorList>
    </citation>
    <scope>NUCLEOTIDE SEQUENCE</scope>
</reference>
<feature type="region of interest" description="Disordered" evidence="1">
    <location>
        <begin position="30"/>
        <end position="49"/>
    </location>
</feature>
<dbReference type="EMBL" id="CAJJDM010000113">
    <property type="protein sequence ID" value="CAD8099509.1"/>
    <property type="molecule type" value="Genomic_DNA"/>
</dbReference>
<protein>
    <submittedName>
        <fullName evidence="2">Uncharacterized protein</fullName>
    </submittedName>
</protein>
<dbReference type="AlphaFoldDB" id="A0A8S1P8V5"/>
<evidence type="ECO:0000256" key="1">
    <source>
        <dbReference type="SAM" id="MobiDB-lite"/>
    </source>
</evidence>